<protein>
    <submittedName>
        <fullName evidence="2">Uncharacterized protein</fullName>
    </submittedName>
</protein>
<keyword evidence="1" id="KW-0472">Membrane</keyword>
<sequence length="215" mass="24956">MADFNWQTEYHRYRRYFTDLSKFYQKKKARVYVEIILSLLAVTFFIAFAIRPTLKTIAQLIRKTKDQKNVSTELEKKINNLSEAQRNYLTIEPELALIEEALPQKAEVILLTKEIETLAHRSGIAIVNLRFSEVNLTENQTGKQEKQEVKFSFNALGDYLNLKNFLRDLMSLRRIVLVKAFSFQTGKSESNILSLNLNGQAWFLTKPKASLSLTK</sequence>
<dbReference type="InterPro" id="IPR014717">
    <property type="entry name" value="Transl_elong_EF1B/ribsomal_bS6"/>
</dbReference>
<evidence type="ECO:0000256" key="1">
    <source>
        <dbReference type="SAM" id="Phobius"/>
    </source>
</evidence>
<dbReference type="EMBL" id="PEXA01000058">
    <property type="protein sequence ID" value="PIU33063.1"/>
    <property type="molecule type" value="Genomic_DNA"/>
</dbReference>
<dbReference type="GO" id="GO:0043683">
    <property type="term" value="P:type IV pilus assembly"/>
    <property type="evidence" value="ECO:0007669"/>
    <property type="project" value="InterPro"/>
</dbReference>
<dbReference type="Gene3D" id="3.30.70.60">
    <property type="match status" value="1"/>
</dbReference>
<organism evidence="2 3">
    <name type="scientific">Candidatus Shapirobacteria bacterium CG07_land_8_20_14_0_80_39_12</name>
    <dbReference type="NCBI Taxonomy" id="1974480"/>
    <lineage>
        <taxon>Bacteria</taxon>
        <taxon>Candidatus Shapironibacteriota</taxon>
    </lineage>
</organism>
<evidence type="ECO:0000313" key="3">
    <source>
        <dbReference type="Proteomes" id="UP000229559"/>
    </source>
</evidence>
<dbReference type="AlphaFoldDB" id="A0A2M6YPL7"/>
<keyword evidence="1" id="KW-0812">Transmembrane</keyword>
<dbReference type="PANTHER" id="PTHR39555:SF1">
    <property type="entry name" value="TYPE IV PILUS INNER MEMBRANE COMPONENT PILO"/>
    <property type="match status" value="1"/>
</dbReference>
<evidence type="ECO:0000313" key="2">
    <source>
        <dbReference type="EMBL" id="PIU33063.1"/>
    </source>
</evidence>
<feature type="transmembrane region" description="Helical" evidence="1">
    <location>
        <begin position="31"/>
        <end position="50"/>
    </location>
</feature>
<comment type="caution">
    <text evidence="2">The sequence shown here is derived from an EMBL/GenBank/DDBJ whole genome shotgun (WGS) entry which is preliminary data.</text>
</comment>
<name>A0A2M6YPL7_9BACT</name>
<dbReference type="GO" id="GO:0043107">
    <property type="term" value="P:type IV pilus-dependent motility"/>
    <property type="evidence" value="ECO:0007669"/>
    <property type="project" value="InterPro"/>
</dbReference>
<keyword evidence="1" id="KW-1133">Transmembrane helix</keyword>
<dbReference type="PANTHER" id="PTHR39555">
    <property type="entry name" value="FIMBRIAL ASSEMBLY PROTEIN PILO-LIKE PROTEIN-RELATED"/>
    <property type="match status" value="1"/>
</dbReference>
<proteinExistence type="predicted"/>
<reference evidence="3" key="1">
    <citation type="submission" date="2017-09" db="EMBL/GenBank/DDBJ databases">
        <title>Depth-based differentiation of microbial function through sediment-hosted aquifers and enrichment of novel symbionts in the deep terrestrial subsurface.</title>
        <authorList>
            <person name="Probst A.J."/>
            <person name="Ladd B."/>
            <person name="Jarett J.K."/>
            <person name="Geller-Mcgrath D.E."/>
            <person name="Sieber C.M.K."/>
            <person name="Emerson J.B."/>
            <person name="Anantharaman K."/>
            <person name="Thomas B.C."/>
            <person name="Malmstrom R."/>
            <person name="Stieglmeier M."/>
            <person name="Klingl A."/>
            <person name="Woyke T."/>
            <person name="Ryan C.M."/>
            <person name="Banfield J.F."/>
        </authorList>
    </citation>
    <scope>NUCLEOTIDE SEQUENCE [LARGE SCALE GENOMIC DNA]</scope>
</reference>
<gene>
    <name evidence="2" type="ORF">COT04_02100</name>
</gene>
<dbReference type="InterPro" id="IPR007445">
    <property type="entry name" value="PilO"/>
</dbReference>
<dbReference type="Pfam" id="PF04350">
    <property type="entry name" value="PilO"/>
    <property type="match status" value="1"/>
</dbReference>
<dbReference type="Proteomes" id="UP000229559">
    <property type="component" value="Unassembled WGS sequence"/>
</dbReference>
<accession>A0A2M6YPL7</accession>